<accession>A0A0B6ZFB4</accession>
<dbReference type="EMBL" id="HACG01019555">
    <property type="protein sequence ID" value="CEK66420.1"/>
    <property type="molecule type" value="Transcribed_RNA"/>
</dbReference>
<dbReference type="AlphaFoldDB" id="A0A0B6ZFB4"/>
<evidence type="ECO:0000313" key="1">
    <source>
        <dbReference type="EMBL" id="CEK66420.1"/>
    </source>
</evidence>
<protein>
    <submittedName>
        <fullName evidence="1">Uncharacterized protein</fullName>
    </submittedName>
</protein>
<gene>
    <name evidence="1" type="primary">ORF58671</name>
</gene>
<sequence length="78" mass="9014">MKKGCPNTCFVYLELLHLGATNVRSPDVAKTVVVLIDMQHGDKNTNVHFLEHQTILWRDWDSSLKAPYRLLVKPLFHL</sequence>
<reference evidence="1" key="1">
    <citation type="submission" date="2014-12" db="EMBL/GenBank/DDBJ databases">
        <title>Insight into the proteome of Arion vulgaris.</title>
        <authorList>
            <person name="Aradska J."/>
            <person name="Bulat T."/>
            <person name="Smidak R."/>
            <person name="Sarate P."/>
            <person name="Gangsoo J."/>
            <person name="Sialana F."/>
            <person name="Bilban M."/>
            <person name="Lubec G."/>
        </authorList>
    </citation>
    <scope>NUCLEOTIDE SEQUENCE</scope>
    <source>
        <tissue evidence="1">Skin</tissue>
    </source>
</reference>
<organism evidence="1">
    <name type="scientific">Arion vulgaris</name>
    <dbReference type="NCBI Taxonomy" id="1028688"/>
    <lineage>
        <taxon>Eukaryota</taxon>
        <taxon>Metazoa</taxon>
        <taxon>Spiralia</taxon>
        <taxon>Lophotrochozoa</taxon>
        <taxon>Mollusca</taxon>
        <taxon>Gastropoda</taxon>
        <taxon>Heterobranchia</taxon>
        <taxon>Euthyneura</taxon>
        <taxon>Panpulmonata</taxon>
        <taxon>Eupulmonata</taxon>
        <taxon>Stylommatophora</taxon>
        <taxon>Helicina</taxon>
        <taxon>Arionoidea</taxon>
        <taxon>Arionidae</taxon>
        <taxon>Arion</taxon>
    </lineage>
</organism>
<name>A0A0B6ZFB4_9EUPU</name>
<proteinExistence type="predicted"/>
<feature type="non-terminal residue" evidence="1">
    <location>
        <position position="78"/>
    </location>
</feature>